<dbReference type="Proteomes" id="UP000770785">
    <property type="component" value="Unassembled WGS sequence"/>
</dbReference>
<dbReference type="RefSeq" id="WP_168040208.1">
    <property type="nucleotide sequence ID" value="NZ_JAATJH010000010.1"/>
</dbReference>
<accession>A0ABX0XHF9</accession>
<dbReference type="GO" id="GO:0008894">
    <property type="term" value="F:guanosine-5'-triphosphate,3'-diphosphate diphosphatase activity"/>
    <property type="evidence" value="ECO:0007669"/>
    <property type="project" value="UniProtKB-EC"/>
</dbReference>
<sequence length="304" mass="33933">MKLAAIDIGSNAIRLQIAQVYDEDEEFISFKSLEYLRFPLRLGQDVFNEGKLSQATIAKFGKLMQTFHLLTQLYDVKASFAVATSAMREAENGEDVRNLIHAMTGVDIQIISGADEASILNKAIIPYLSDRPSVHIDVGGGSTEVNLYRGKELVNGRSFKIGTVRKLNAEQRAGVFKEMDHWIKEGDFGKMKNVIGIGTGGNINRLYKLSSRSGKGAMSVVELRALRAYIKAFTLKQRHTILKLNSDRADVIIPAAEIYIHVLERVGADAILVPRVGLKDGIVYELYERTSKRHINQLEYLSNF</sequence>
<reference evidence="2 3" key="1">
    <citation type="submission" date="2020-03" db="EMBL/GenBank/DDBJ databases">
        <title>Genomic Encyclopedia of Type Strains, Phase IV (KMG-IV): sequencing the most valuable type-strain genomes for metagenomic binning, comparative biology and taxonomic classification.</title>
        <authorList>
            <person name="Goeker M."/>
        </authorList>
    </citation>
    <scope>NUCLEOTIDE SEQUENCE [LARGE SCALE GENOMIC DNA]</scope>
    <source>
        <strain evidence="2 3">DSM 105096</strain>
    </source>
</reference>
<organism evidence="2 3">
    <name type="scientific">Neolewinella antarctica</name>
    <dbReference type="NCBI Taxonomy" id="442734"/>
    <lineage>
        <taxon>Bacteria</taxon>
        <taxon>Pseudomonadati</taxon>
        <taxon>Bacteroidota</taxon>
        <taxon>Saprospiria</taxon>
        <taxon>Saprospirales</taxon>
        <taxon>Lewinellaceae</taxon>
        <taxon>Neolewinella</taxon>
    </lineage>
</organism>
<dbReference type="EMBL" id="JAATJH010000010">
    <property type="protein sequence ID" value="NJC28324.1"/>
    <property type="molecule type" value="Genomic_DNA"/>
</dbReference>
<feature type="domain" description="Ppx/GppA phosphatase N-terminal" evidence="1">
    <location>
        <begin position="21"/>
        <end position="288"/>
    </location>
</feature>
<dbReference type="CDD" id="cd24006">
    <property type="entry name" value="ASKHA_NBD_PPX_GppA"/>
    <property type="match status" value="1"/>
</dbReference>
<dbReference type="InterPro" id="IPR050273">
    <property type="entry name" value="GppA/Ppx_hydrolase"/>
</dbReference>
<dbReference type="EC" id="3.6.1.40" evidence="2"/>
<dbReference type="SUPFAM" id="SSF53067">
    <property type="entry name" value="Actin-like ATPase domain"/>
    <property type="match status" value="2"/>
</dbReference>
<dbReference type="Pfam" id="PF02541">
    <property type="entry name" value="Ppx-GppA"/>
    <property type="match status" value="1"/>
</dbReference>
<proteinExistence type="predicted"/>
<dbReference type="Gene3D" id="3.30.420.40">
    <property type="match status" value="1"/>
</dbReference>
<keyword evidence="2" id="KW-0378">Hydrolase</keyword>
<dbReference type="InterPro" id="IPR043129">
    <property type="entry name" value="ATPase_NBD"/>
</dbReference>
<dbReference type="PANTHER" id="PTHR30005">
    <property type="entry name" value="EXOPOLYPHOSPHATASE"/>
    <property type="match status" value="1"/>
</dbReference>
<dbReference type="PANTHER" id="PTHR30005:SF0">
    <property type="entry name" value="RETROGRADE REGULATION PROTEIN 2"/>
    <property type="match status" value="1"/>
</dbReference>
<gene>
    <name evidence="2" type="ORF">GGR27_003847</name>
</gene>
<dbReference type="InterPro" id="IPR003695">
    <property type="entry name" value="Ppx_GppA_N"/>
</dbReference>
<evidence type="ECO:0000313" key="2">
    <source>
        <dbReference type="EMBL" id="NJC28324.1"/>
    </source>
</evidence>
<keyword evidence="3" id="KW-1185">Reference proteome</keyword>
<evidence type="ECO:0000259" key="1">
    <source>
        <dbReference type="Pfam" id="PF02541"/>
    </source>
</evidence>
<name>A0ABX0XHF9_9BACT</name>
<comment type="caution">
    <text evidence="2">The sequence shown here is derived from an EMBL/GenBank/DDBJ whole genome shotgun (WGS) entry which is preliminary data.</text>
</comment>
<evidence type="ECO:0000313" key="3">
    <source>
        <dbReference type="Proteomes" id="UP000770785"/>
    </source>
</evidence>
<protein>
    <submittedName>
        <fullName evidence="2">Exopolyphosphatase/guanosine-5'-triphosphate, 3'-diphosphate pyrophosphatase</fullName>
        <ecNumber evidence="2">3.6.1.11</ecNumber>
        <ecNumber evidence="2">3.6.1.40</ecNumber>
    </submittedName>
</protein>
<dbReference type="Gene3D" id="3.30.420.150">
    <property type="entry name" value="Exopolyphosphatase. Domain 2"/>
    <property type="match status" value="1"/>
</dbReference>
<dbReference type="EC" id="3.6.1.11" evidence="2"/>
<dbReference type="GO" id="GO:0004309">
    <property type="term" value="F:exopolyphosphatase activity"/>
    <property type="evidence" value="ECO:0007669"/>
    <property type="project" value="UniProtKB-EC"/>
</dbReference>